<name>A0A0S4IZ22_BODSA</name>
<reference evidence="4" key="1">
    <citation type="submission" date="2015-09" db="EMBL/GenBank/DDBJ databases">
        <authorList>
            <consortium name="Pathogen Informatics"/>
        </authorList>
    </citation>
    <scope>NUCLEOTIDE SEQUENCE [LARGE SCALE GENOMIC DNA]</scope>
    <source>
        <strain evidence="4">Lake Konstanz</strain>
    </source>
</reference>
<evidence type="ECO:0000313" key="4">
    <source>
        <dbReference type="Proteomes" id="UP000051952"/>
    </source>
</evidence>
<evidence type="ECO:0000313" key="3">
    <source>
        <dbReference type="EMBL" id="CUG28569.1"/>
    </source>
</evidence>
<feature type="signal peptide" evidence="1">
    <location>
        <begin position="1"/>
        <end position="24"/>
    </location>
</feature>
<protein>
    <submittedName>
        <fullName evidence="3">Membrane-associated protein, putative</fullName>
    </submittedName>
</protein>
<accession>A0A0S4IZ22</accession>
<dbReference type="OMA" id="DFVRMAY"/>
<keyword evidence="4" id="KW-1185">Reference proteome</keyword>
<dbReference type="SUPFAM" id="SSF68906">
    <property type="entry name" value="SAP domain"/>
    <property type="match status" value="1"/>
</dbReference>
<sequence>MQRSGLALLLCAALLFSAVTQAFAESEAEFKKMNVRQLKKFLDERDVDYRDITEKSEFVSRAVEWAGRNKKVVRDLPKEPFWEVWAKISRDKCEAAVATKGLGESGAKVCDAVASAVDSFFMMNGKRTASKLKKKPDALTKTANGDIYYNAGSRIIARLLGYCLNAKNRASCSSSSQVVELMDKDTVKGTGFGAWITNVGIENTNPMYELSNSKSLHDEL</sequence>
<evidence type="ECO:0000256" key="1">
    <source>
        <dbReference type="SAM" id="SignalP"/>
    </source>
</evidence>
<dbReference type="OrthoDB" id="5597848at2759"/>
<dbReference type="VEuPathDB" id="TriTrypDB:BSAL_76945"/>
<keyword evidence="1" id="KW-0732">Signal</keyword>
<gene>
    <name evidence="3" type="ORF">BSAL_76945</name>
</gene>
<dbReference type="InterPro" id="IPR036361">
    <property type="entry name" value="SAP_dom_sf"/>
</dbReference>
<dbReference type="Pfam" id="PF10208">
    <property type="entry name" value="ARMET_C"/>
    <property type="match status" value="1"/>
</dbReference>
<dbReference type="AlphaFoldDB" id="A0A0S4IZ22"/>
<dbReference type="EMBL" id="CYKH01000733">
    <property type="protein sequence ID" value="CUG28569.1"/>
    <property type="molecule type" value="Genomic_DNA"/>
</dbReference>
<dbReference type="Proteomes" id="UP000051952">
    <property type="component" value="Unassembled WGS sequence"/>
</dbReference>
<feature type="chain" id="PRO_5006621743" evidence="1">
    <location>
        <begin position="25"/>
        <end position="220"/>
    </location>
</feature>
<dbReference type="InterPro" id="IPR019345">
    <property type="entry name" value="ARMET_C"/>
</dbReference>
<feature type="domain" description="ARMET C-terminal" evidence="2">
    <location>
        <begin position="29"/>
        <end position="63"/>
    </location>
</feature>
<dbReference type="Gene3D" id="1.10.720.30">
    <property type="entry name" value="SAP domain"/>
    <property type="match status" value="1"/>
</dbReference>
<evidence type="ECO:0000259" key="2">
    <source>
        <dbReference type="Pfam" id="PF10208"/>
    </source>
</evidence>
<organism evidence="3 4">
    <name type="scientific">Bodo saltans</name>
    <name type="common">Flagellated protozoan</name>
    <dbReference type="NCBI Taxonomy" id="75058"/>
    <lineage>
        <taxon>Eukaryota</taxon>
        <taxon>Discoba</taxon>
        <taxon>Euglenozoa</taxon>
        <taxon>Kinetoplastea</taxon>
        <taxon>Metakinetoplastina</taxon>
        <taxon>Eubodonida</taxon>
        <taxon>Bodonidae</taxon>
        <taxon>Bodo</taxon>
    </lineage>
</organism>
<proteinExistence type="predicted"/>